<organism evidence="5 6">
    <name type="scientific">Pseudoteredinibacter isoporae</name>
    <dbReference type="NCBI Taxonomy" id="570281"/>
    <lineage>
        <taxon>Bacteria</taxon>
        <taxon>Pseudomonadati</taxon>
        <taxon>Pseudomonadota</taxon>
        <taxon>Gammaproteobacteria</taxon>
        <taxon>Cellvibrionales</taxon>
        <taxon>Cellvibrionaceae</taxon>
        <taxon>Pseudoteredinibacter</taxon>
    </lineage>
</organism>
<evidence type="ECO:0000256" key="3">
    <source>
        <dbReference type="ARBA" id="ARBA00023002"/>
    </source>
</evidence>
<dbReference type="InterPro" id="IPR006076">
    <property type="entry name" value="FAD-dep_OxRdtase"/>
</dbReference>
<proteinExistence type="predicted"/>
<dbReference type="EC" id="1.4.3.19" evidence="5"/>
<dbReference type="InParanoid" id="A0A7X0JVS5"/>
<evidence type="ECO:0000313" key="5">
    <source>
        <dbReference type="EMBL" id="MBB6523175.1"/>
    </source>
</evidence>
<protein>
    <submittedName>
        <fullName evidence="5">Glycine oxidase</fullName>
        <ecNumber evidence="5">1.4.3.19</ecNumber>
    </submittedName>
</protein>
<evidence type="ECO:0000256" key="2">
    <source>
        <dbReference type="ARBA" id="ARBA00022977"/>
    </source>
</evidence>
<dbReference type="RefSeq" id="WP_166843718.1">
    <property type="nucleotide sequence ID" value="NZ_JAAONY010000003.1"/>
</dbReference>
<reference evidence="5 6" key="1">
    <citation type="submission" date="2020-08" db="EMBL/GenBank/DDBJ databases">
        <title>Genomic Encyclopedia of Type Strains, Phase IV (KMG-IV): sequencing the most valuable type-strain genomes for metagenomic binning, comparative biology and taxonomic classification.</title>
        <authorList>
            <person name="Goeker M."/>
        </authorList>
    </citation>
    <scope>NUCLEOTIDE SEQUENCE [LARGE SCALE GENOMIC DNA]</scope>
    <source>
        <strain evidence="5 6">DSM 22368</strain>
    </source>
</reference>
<evidence type="ECO:0000259" key="4">
    <source>
        <dbReference type="Pfam" id="PF01266"/>
    </source>
</evidence>
<comment type="caution">
    <text evidence="5">The sequence shown here is derived from an EMBL/GenBank/DDBJ whole genome shotgun (WGS) entry which is preliminary data.</text>
</comment>
<dbReference type="InterPro" id="IPR036188">
    <property type="entry name" value="FAD/NAD-bd_sf"/>
</dbReference>
<sequence>MSKSSQEIAIVGAGIMGRCLAWRLSDAGHKITLFDQDAPDHGNAAAYTAAGMLAPYSELEAAEDSIFQLGQYSLELWANWLKAWQAEDCWQTTGTLVVAHRQDQASLERFNRQLRAKLFSRTNDAESVHYLKKTHIAEIEPELTQQFEQATFLSGEAWLDNHRLMAVMAEKLQAVGIEWRSQCKVHTIDSRTLSSDSGEEDFDHIFDCRGMGAKALLSDLRAVRGEVIRVHANEVELKHMVRLMHPRYRLYLVPKPNREYVLGATQIETEDYSPMSVRSALELLSALYAIHPGFAEARIVESLSNCRPALPDNQPIIRVQDGLTEINGLFRHGFLLAPALADICARHWLEEDQAKSDIDPLINNILRIAAS</sequence>
<gene>
    <name evidence="5" type="ORF">HNR48_003477</name>
</gene>
<dbReference type="PANTHER" id="PTHR13847:SF289">
    <property type="entry name" value="GLYCINE OXIDASE"/>
    <property type="match status" value="1"/>
</dbReference>
<dbReference type="Pfam" id="PF01266">
    <property type="entry name" value="DAO"/>
    <property type="match status" value="1"/>
</dbReference>
<dbReference type="GO" id="GO:0009228">
    <property type="term" value="P:thiamine biosynthetic process"/>
    <property type="evidence" value="ECO:0007669"/>
    <property type="project" value="UniProtKB-KW"/>
</dbReference>
<feature type="domain" description="FAD dependent oxidoreductase" evidence="4">
    <location>
        <begin position="8"/>
        <end position="345"/>
    </location>
</feature>
<comment type="pathway">
    <text evidence="1">Cofactor biosynthesis; thiamine diphosphate biosynthesis.</text>
</comment>
<dbReference type="GO" id="GO:0050660">
    <property type="term" value="F:flavin adenine dinucleotide binding"/>
    <property type="evidence" value="ECO:0007669"/>
    <property type="project" value="InterPro"/>
</dbReference>
<dbReference type="InterPro" id="IPR012727">
    <property type="entry name" value="Gly_oxidase_ThiO"/>
</dbReference>
<evidence type="ECO:0000256" key="1">
    <source>
        <dbReference type="ARBA" id="ARBA00004948"/>
    </source>
</evidence>
<accession>A0A7X0JVS5</accession>
<dbReference type="GO" id="GO:0043799">
    <property type="term" value="F:glycine oxidase activity"/>
    <property type="evidence" value="ECO:0007669"/>
    <property type="project" value="UniProtKB-EC"/>
</dbReference>
<dbReference type="GO" id="GO:0005737">
    <property type="term" value="C:cytoplasm"/>
    <property type="evidence" value="ECO:0007669"/>
    <property type="project" value="TreeGrafter"/>
</dbReference>
<dbReference type="Gene3D" id="3.50.50.60">
    <property type="entry name" value="FAD/NAD(P)-binding domain"/>
    <property type="match status" value="1"/>
</dbReference>
<name>A0A7X0JVS5_9GAMM</name>
<dbReference type="SUPFAM" id="SSF54373">
    <property type="entry name" value="FAD-linked reductases, C-terminal domain"/>
    <property type="match status" value="1"/>
</dbReference>
<dbReference type="SUPFAM" id="SSF51905">
    <property type="entry name" value="FAD/NAD(P)-binding domain"/>
    <property type="match status" value="1"/>
</dbReference>
<keyword evidence="6" id="KW-1185">Reference proteome</keyword>
<dbReference type="AlphaFoldDB" id="A0A7X0JVS5"/>
<dbReference type="GO" id="GO:0009229">
    <property type="term" value="P:thiamine diphosphate biosynthetic process"/>
    <property type="evidence" value="ECO:0007669"/>
    <property type="project" value="UniProtKB-UniPathway"/>
</dbReference>
<dbReference type="Gene3D" id="3.30.9.10">
    <property type="entry name" value="D-Amino Acid Oxidase, subunit A, domain 2"/>
    <property type="match status" value="1"/>
</dbReference>
<dbReference type="EMBL" id="JACHHT010000003">
    <property type="protein sequence ID" value="MBB6523175.1"/>
    <property type="molecule type" value="Genomic_DNA"/>
</dbReference>
<keyword evidence="2" id="KW-0784">Thiamine biosynthesis</keyword>
<evidence type="ECO:0000313" key="6">
    <source>
        <dbReference type="Proteomes" id="UP000528457"/>
    </source>
</evidence>
<dbReference type="NCBIfam" id="TIGR02352">
    <property type="entry name" value="thiamin_ThiO"/>
    <property type="match status" value="1"/>
</dbReference>
<dbReference type="PANTHER" id="PTHR13847">
    <property type="entry name" value="SARCOSINE DEHYDROGENASE-RELATED"/>
    <property type="match status" value="1"/>
</dbReference>
<dbReference type="UniPathway" id="UPA00060"/>
<dbReference type="Proteomes" id="UP000528457">
    <property type="component" value="Unassembled WGS sequence"/>
</dbReference>
<keyword evidence="3 5" id="KW-0560">Oxidoreductase</keyword>